<sequence>MPLSAPQTSGKQNGTSTTTNLLDFDLFSSDLPASNNKPTNSINTLSPTSTSKPLSPMGHAASQQSPPQTNKPDLNKQFSNLNIDDIWGKHGSLVSLDNLGQKEQPKRSNGPSMNTLASTNAPIWNSTTKGNQKFTPLNKDDLDSLILSSKCRPPSPPLPPPNLLIISKIPKCLIVGDFREV</sequence>
<organism evidence="2 3">
    <name type="scientific">Basidiobolus meristosporus CBS 931.73</name>
    <dbReference type="NCBI Taxonomy" id="1314790"/>
    <lineage>
        <taxon>Eukaryota</taxon>
        <taxon>Fungi</taxon>
        <taxon>Fungi incertae sedis</taxon>
        <taxon>Zoopagomycota</taxon>
        <taxon>Entomophthoromycotina</taxon>
        <taxon>Basidiobolomycetes</taxon>
        <taxon>Basidiobolales</taxon>
        <taxon>Basidiobolaceae</taxon>
        <taxon>Basidiobolus</taxon>
    </lineage>
</organism>
<feature type="compositionally biased region" description="Polar residues" evidence="1">
    <location>
        <begin position="107"/>
        <end position="134"/>
    </location>
</feature>
<comment type="caution">
    <text evidence="2">The sequence shown here is derived from an EMBL/GenBank/DDBJ whole genome shotgun (WGS) entry which is preliminary data.</text>
</comment>
<feature type="region of interest" description="Disordered" evidence="1">
    <location>
        <begin position="100"/>
        <end position="134"/>
    </location>
</feature>
<feature type="compositionally biased region" description="Polar residues" evidence="1">
    <location>
        <begin position="32"/>
        <end position="43"/>
    </location>
</feature>
<feature type="region of interest" description="Disordered" evidence="1">
    <location>
        <begin position="27"/>
        <end position="77"/>
    </location>
</feature>
<proteinExistence type="predicted"/>
<name>A0A1Y1Y4Q4_9FUNG</name>
<evidence type="ECO:0000256" key="1">
    <source>
        <dbReference type="SAM" id="MobiDB-lite"/>
    </source>
</evidence>
<reference evidence="2 3" key="1">
    <citation type="submission" date="2016-07" db="EMBL/GenBank/DDBJ databases">
        <title>Pervasive Adenine N6-methylation of Active Genes in Fungi.</title>
        <authorList>
            <consortium name="DOE Joint Genome Institute"/>
            <person name="Mondo S.J."/>
            <person name="Dannebaum R.O."/>
            <person name="Kuo R.C."/>
            <person name="Labutti K."/>
            <person name="Haridas S."/>
            <person name="Kuo A."/>
            <person name="Salamov A."/>
            <person name="Ahrendt S.R."/>
            <person name="Lipzen A."/>
            <person name="Sullivan W."/>
            <person name="Andreopoulos W.B."/>
            <person name="Clum A."/>
            <person name="Lindquist E."/>
            <person name="Daum C."/>
            <person name="Ramamoorthy G.K."/>
            <person name="Gryganskyi A."/>
            <person name="Culley D."/>
            <person name="Magnuson J.K."/>
            <person name="James T.Y."/>
            <person name="O'Malley M.A."/>
            <person name="Stajich J.E."/>
            <person name="Spatafora J.W."/>
            <person name="Visel A."/>
            <person name="Grigoriev I.V."/>
        </authorList>
    </citation>
    <scope>NUCLEOTIDE SEQUENCE [LARGE SCALE GENOMIC DNA]</scope>
    <source>
        <strain evidence="2 3">CBS 931.73</strain>
    </source>
</reference>
<feature type="compositionally biased region" description="Low complexity" evidence="1">
    <location>
        <begin position="44"/>
        <end position="56"/>
    </location>
</feature>
<gene>
    <name evidence="2" type="ORF">K493DRAFT_39999</name>
</gene>
<accession>A0A1Y1Y4Q4</accession>
<keyword evidence="3" id="KW-1185">Reference proteome</keyword>
<feature type="compositionally biased region" description="Polar residues" evidence="1">
    <location>
        <begin position="61"/>
        <end position="77"/>
    </location>
</feature>
<dbReference type="EMBL" id="MCFE01000254">
    <property type="protein sequence ID" value="ORX92885.1"/>
    <property type="molecule type" value="Genomic_DNA"/>
</dbReference>
<evidence type="ECO:0000313" key="3">
    <source>
        <dbReference type="Proteomes" id="UP000193498"/>
    </source>
</evidence>
<dbReference type="InParanoid" id="A0A1Y1Y4Q4"/>
<dbReference type="AlphaFoldDB" id="A0A1Y1Y4Q4"/>
<dbReference type="Proteomes" id="UP000193498">
    <property type="component" value="Unassembled WGS sequence"/>
</dbReference>
<evidence type="ECO:0000313" key="2">
    <source>
        <dbReference type="EMBL" id="ORX92885.1"/>
    </source>
</evidence>
<protein>
    <submittedName>
        <fullName evidence="2">Uncharacterized protein</fullName>
    </submittedName>
</protein>